<evidence type="ECO:0000313" key="1">
    <source>
        <dbReference type="EMBL" id="QSS51550.1"/>
    </source>
</evidence>
<gene>
    <name evidence="1" type="ORF">I7I53_06904</name>
</gene>
<name>A0A8A1LD83_AJEC8</name>
<protein>
    <submittedName>
        <fullName evidence="1">Uncharacterized protein</fullName>
    </submittedName>
</protein>
<accession>A0A8A1LD83</accession>
<dbReference type="VEuPathDB" id="FungiDB:I7I53_06904"/>
<sequence>MYCTYCAWSFHVQPGRFGAIRISSLYSHQHVKGSIISACISSNIHGKRVRFHAITECGKAAANTDTVSGFGKSRVSVRLWKVISHQTTILPVHSTLTSVHISITTYYDKIYR</sequence>
<reference evidence="1" key="1">
    <citation type="submission" date="2021-01" db="EMBL/GenBank/DDBJ databases">
        <title>Chromosome-level genome assembly of a human fungal pathogen reveals clustering of transcriptionally co-regulated genes.</title>
        <authorList>
            <person name="Voorhies M."/>
            <person name="Cohen S."/>
            <person name="Shea T.P."/>
            <person name="Petrus S."/>
            <person name="Munoz J.F."/>
            <person name="Poplawski S."/>
            <person name="Goldman W.E."/>
            <person name="Michael T."/>
            <person name="Cuomo C.A."/>
            <person name="Sil A."/>
            <person name="Beyhan S."/>
        </authorList>
    </citation>
    <scope>NUCLEOTIDE SEQUENCE</scope>
    <source>
        <strain evidence="1">H88</strain>
    </source>
</reference>
<organism evidence="1 2">
    <name type="scientific">Ajellomyces capsulatus (strain H88)</name>
    <name type="common">Darling's disease fungus</name>
    <name type="synonym">Histoplasma capsulatum</name>
    <dbReference type="NCBI Taxonomy" id="544711"/>
    <lineage>
        <taxon>Eukaryota</taxon>
        <taxon>Fungi</taxon>
        <taxon>Dikarya</taxon>
        <taxon>Ascomycota</taxon>
        <taxon>Pezizomycotina</taxon>
        <taxon>Eurotiomycetes</taxon>
        <taxon>Eurotiomycetidae</taxon>
        <taxon>Onygenales</taxon>
        <taxon>Ajellomycetaceae</taxon>
        <taxon>Histoplasma</taxon>
    </lineage>
</organism>
<proteinExistence type="predicted"/>
<dbReference type="EMBL" id="CP069103">
    <property type="protein sequence ID" value="QSS51550.1"/>
    <property type="molecule type" value="Genomic_DNA"/>
</dbReference>
<evidence type="ECO:0000313" key="2">
    <source>
        <dbReference type="Proteomes" id="UP000663419"/>
    </source>
</evidence>
<dbReference type="Proteomes" id="UP000663419">
    <property type="component" value="Chromosome 2"/>
</dbReference>
<dbReference type="AlphaFoldDB" id="A0A8A1LD83"/>